<dbReference type="HOGENOM" id="CLU_536026_0_0_0"/>
<keyword evidence="3" id="KW-1185">Reference proteome</keyword>
<dbReference type="KEGG" id="atm:ANT_30940"/>
<organism evidence="2 3">
    <name type="scientific">Anaerolinea thermophila (strain DSM 14523 / JCM 11388 / NBRC 100420 / UNI-1)</name>
    <dbReference type="NCBI Taxonomy" id="926569"/>
    <lineage>
        <taxon>Bacteria</taxon>
        <taxon>Bacillati</taxon>
        <taxon>Chloroflexota</taxon>
        <taxon>Anaerolineae</taxon>
        <taxon>Anaerolineales</taxon>
        <taxon>Anaerolineaceae</taxon>
        <taxon>Anaerolinea</taxon>
    </lineage>
</organism>
<dbReference type="STRING" id="926569.ANT_30940"/>
<dbReference type="eggNOG" id="COG0739">
    <property type="taxonomic scope" value="Bacteria"/>
</dbReference>
<dbReference type="EMBL" id="AP012029">
    <property type="protein sequence ID" value="BAJ65120.1"/>
    <property type="molecule type" value="Genomic_DNA"/>
</dbReference>
<evidence type="ECO:0000313" key="2">
    <source>
        <dbReference type="EMBL" id="BAJ65120.1"/>
    </source>
</evidence>
<dbReference type="Gene3D" id="2.70.70.10">
    <property type="entry name" value="Glucose Permease (Domain IIA)"/>
    <property type="match status" value="1"/>
</dbReference>
<sequence length="521" mass="56438">MSVRASLRLVSVFFFLLTFPALACNLPVAPQETSAGTPDLPAPVKTADSAMPVETVRVPVLVQHFRGLRLPRDFNAPLPLDTYAGSGEQFPYVTQPGDTLDAIRRRFRLDSTASLILPQPLEEFAYLPAGLEMQVPVFFSQTLTGAALFPDSEVVYGPPSAGFDVETWVAQTQGFLSRYSETVDGETLSGAQIVRRVALETSINPRLLLAVLEWRSGWVLGEPAGGNPEHPLGFDAPSHVGLYRELLLSTRFLTMGYYGWRGGTLEQIEFASGDAYPPSPFLNAGSVAVQNLGAKFTGDLSRWANSLYGEQGLLAVYVRLFGSPWENALPYEPHLPAREAWNEPAWELPFPEGEAWSFTGGPHVAWGLGSPRGALDFAPIEQPKGCSTSTRWATASAAGVVARSERGALVLDTDGDGQEQTGWTLLYLHLADEGRLPVGSSVQVNDRLGHPSCEGGIATGRHVHIVRRYNGEWIGVSPVTPFVLSGWEVQAGELAYQGRLVKGEALVTAKPDGSVEARIQR</sequence>
<evidence type="ECO:0000313" key="3">
    <source>
        <dbReference type="Proteomes" id="UP000008922"/>
    </source>
</evidence>
<proteinExistence type="predicted"/>
<feature type="signal peptide" evidence="1">
    <location>
        <begin position="1"/>
        <end position="23"/>
    </location>
</feature>
<evidence type="ECO:0000256" key="1">
    <source>
        <dbReference type="SAM" id="SignalP"/>
    </source>
</evidence>
<dbReference type="Proteomes" id="UP000008922">
    <property type="component" value="Chromosome"/>
</dbReference>
<evidence type="ECO:0008006" key="4">
    <source>
        <dbReference type="Google" id="ProtNLM"/>
    </source>
</evidence>
<gene>
    <name evidence="2" type="ordered locus">ANT_30940</name>
</gene>
<dbReference type="AlphaFoldDB" id="E8N2X0"/>
<accession>E8N2X0</accession>
<protein>
    <recommendedName>
        <fullName evidence="4">LysM domain-containing protein</fullName>
    </recommendedName>
</protein>
<reference evidence="2 3" key="1">
    <citation type="submission" date="2010-12" db="EMBL/GenBank/DDBJ databases">
        <title>Whole genome sequence of Anaerolinea thermophila UNI-1.</title>
        <authorList>
            <person name="Narita-Yamada S."/>
            <person name="Kishi E."/>
            <person name="Watanabe Y."/>
            <person name="Takasaki K."/>
            <person name="Ankai A."/>
            <person name="Oguchi A."/>
            <person name="Fukui S."/>
            <person name="Takahashi M."/>
            <person name="Yashiro I."/>
            <person name="Hosoyama A."/>
            <person name="Sekiguchi Y."/>
            <person name="Hanada S."/>
            <person name="Fujita N."/>
        </authorList>
    </citation>
    <scope>NUCLEOTIDE SEQUENCE [LARGE SCALE GENOMIC DNA]</scope>
    <source>
        <strain evidence="3">DSM 14523 / JCM 11388 / NBRC 100420 / UNI-1</strain>
    </source>
</reference>
<name>E8N2X0_ANATU</name>
<feature type="chain" id="PRO_5003228122" description="LysM domain-containing protein" evidence="1">
    <location>
        <begin position="24"/>
        <end position="521"/>
    </location>
</feature>
<keyword evidence="1" id="KW-0732">Signal</keyword>
<dbReference type="InParanoid" id="E8N2X0"/>
<dbReference type="InterPro" id="IPR011055">
    <property type="entry name" value="Dup_hybrid_motif"/>
</dbReference>